<dbReference type="InterPro" id="IPR035810">
    <property type="entry name" value="PEBP_euk"/>
</dbReference>
<dbReference type="InterPro" id="IPR008914">
    <property type="entry name" value="PEBP"/>
</dbReference>
<organism evidence="3 4">
    <name type="scientific">Blomia tropicalis</name>
    <name type="common">Mite</name>
    <dbReference type="NCBI Taxonomy" id="40697"/>
    <lineage>
        <taxon>Eukaryota</taxon>
        <taxon>Metazoa</taxon>
        <taxon>Ecdysozoa</taxon>
        <taxon>Arthropoda</taxon>
        <taxon>Chelicerata</taxon>
        <taxon>Arachnida</taxon>
        <taxon>Acari</taxon>
        <taxon>Acariformes</taxon>
        <taxon>Sarcoptiformes</taxon>
        <taxon>Astigmata</taxon>
        <taxon>Glycyphagoidea</taxon>
        <taxon>Echimyopodidae</taxon>
        <taxon>Blomia</taxon>
    </lineage>
</organism>
<feature type="signal peptide" evidence="2">
    <location>
        <begin position="1"/>
        <end position="20"/>
    </location>
</feature>
<dbReference type="Pfam" id="PF01161">
    <property type="entry name" value="PBP"/>
    <property type="match status" value="1"/>
</dbReference>
<feature type="region of interest" description="Disordered" evidence="1">
    <location>
        <begin position="198"/>
        <end position="247"/>
    </location>
</feature>
<dbReference type="AlphaFoldDB" id="A0A9Q0M4D2"/>
<feature type="compositionally biased region" description="Acidic residues" evidence="1">
    <location>
        <begin position="219"/>
        <end position="233"/>
    </location>
</feature>
<keyword evidence="4" id="KW-1185">Reference proteome</keyword>
<gene>
    <name evidence="3" type="ORF">RDWZM_008392</name>
</gene>
<feature type="chain" id="PRO_5040407705" evidence="2">
    <location>
        <begin position="21"/>
        <end position="295"/>
    </location>
</feature>
<evidence type="ECO:0000256" key="1">
    <source>
        <dbReference type="SAM" id="MobiDB-lite"/>
    </source>
</evidence>
<evidence type="ECO:0000313" key="3">
    <source>
        <dbReference type="EMBL" id="KAJ6217235.1"/>
    </source>
</evidence>
<dbReference type="SUPFAM" id="SSF49777">
    <property type="entry name" value="PEBP-like"/>
    <property type="match status" value="1"/>
</dbReference>
<evidence type="ECO:0000313" key="4">
    <source>
        <dbReference type="Proteomes" id="UP001142055"/>
    </source>
</evidence>
<keyword evidence="2" id="KW-0732">Signal</keyword>
<reference evidence="3" key="1">
    <citation type="submission" date="2022-12" db="EMBL/GenBank/DDBJ databases">
        <title>Genome assemblies of Blomia tropicalis.</title>
        <authorList>
            <person name="Cui Y."/>
        </authorList>
    </citation>
    <scope>NUCLEOTIDE SEQUENCE</scope>
    <source>
        <tissue evidence="3">Adult mites</tissue>
    </source>
</reference>
<protein>
    <submittedName>
        <fullName evidence="3">Uncharacterized protein</fullName>
    </submittedName>
</protein>
<dbReference type="PANTHER" id="PTHR11362">
    <property type="entry name" value="PHOSPHATIDYLETHANOLAMINE-BINDING PROTEIN"/>
    <property type="match status" value="1"/>
</dbReference>
<proteinExistence type="predicted"/>
<name>A0A9Q0M4D2_BLOTA</name>
<dbReference type="EMBL" id="JAPWDV010000003">
    <property type="protein sequence ID" value="KAJ6217235.1"/>
    <property type="molecule type" value="Genomic_DNA"/>
</dbReference>
<dbReference type="InterPro" id="IPR036610">
    <property type="entry name" value="PEBP-like_sf"/>
</dbReference>
<feature type="compositionally biased region" description="Basic and acidic residues" evidence="1">
    <location>
        <begin position="205"/>
        <end position="218"/>
    </location>
</feature>
<dbReference type="PANTHER" id="PTHR11362:SF44">
    <property type="entry name" value="PHOSPHATIDYLETHANOLAMINE-BINDING PROTEIN"/>
    <property type="match status" value="1"/>
</dbReference>
<dbReference type="Proteomes" id="UP001142055">
    <property type="component" value="Chromosome 3"/>
</dbReference>
<dbReference type="CDD" id="cd00866">
    <property type="entry name" value="PEBP_euk"/>
    <property type="match status" value="1"/>
</dbReference>
<evidence type="ECO:0000256" key="2">
    <source>
        <dbReference type="SAM" id="SignalP"/>
    </source>
</evidence>
<comment type="caution">
    <text evidence="3">The sequence shown here is derived from an EMBL/GenBank/DDBJ whole genome shotgun (WGS) entry which is preliminary data.</text>
</comment>
<sequence length="295" mass="33572">MMYRYTLVLFVLIESTLVFGATKLAKQWEEHELVPEVVSSAPANSVQITYRSGATVKQGNKLSASKVKEAPKKLSWPTKRDIYYTVVMIDPDAPDPSDATESQMLHWLVVDIPGTNVKKGQTFMEYSGPMKKGKGIHRYVTLVYEQPKKFSFDPSYKSYLSSREKFDVTQAASWFELGKPIAGNFFKSQANAELKAKTSSSIKTSKQEVKKETEKENVDEGIDYDDTLNDEQYAEPKKVEKTPSQTPYRPLENLFVNGLTRVQSKMNSGFDRVITGIPNLMQFPSNMLNRFRFRN</sequence>
<dbReference type="Gene3D" id="3.90.280.10">
    <property type="entry name" value="PEBP-like"/>
    <property type="match status" value="1"/>
</dbReference>
<accession>A0A9Q0M4D2</accession>